<gene>
    <name evidence="1" type="ORF">MTBBW1_2520005</name>
</gene>
<dbReference type="EMBL" id="FWEV01000171">
    <property type="protein sequence ID" value="SLM30904.1"/>
    <property type="molecule type" value="Genomic_DNA"/>
</dbReference>
<organism evidence="1 2">
    <name type="scientific">Desulfamplus magnetovallimortis</name>
    <dbReference type="NCBI Taxonomy" id="1246637"/>
    <lineage>
        <taxon>Bacteria</taxon>
        <taxon>Pseudomonadati</taxon>
        <taxon>Thermodesulfobacteriota</taxon>
        <taxon>Desulfobacteria</taxon>
        <taxon>Desulfobacterales</taxon>
        <taxon>Desulfobacteraceae</taxon>
        <taxon>Desulfamplus</taxon>
    </lineage>
</organism>
<dbReference type="Gene3D" id="3.90.1150.10">
    <property type="entry name" value="Aspartate Aminotransferase, domain 1"/>
    <property type="match status" value="1"/>
</dbReference>
<dbReference type="AlphaFoldDB" id="A0A1W1HEH6"/>
<proteinExistence type="predicted"/>
<reference evidence="1 2" key="1">
    <citation type="submission" date="2017-03" db="EMBL/GenBank/DDBJ databases">
        <authorList>
            <person name="Afonso C.L."/>
            <person name="Miller P.J."/>
            <person name="Scott M.A."/>
            <person name="Spackman E."/>
            <person name="Goraichik I."/>
            <person name="Dimitrov K.M."/>
            <person name="Suarez D.L."/>
            <person name="Swayne D.E."/>
        </authorList>
    </citation>
    <scope>NUCLEOTIDE SEQUENCE [LARGE SCALE GENOMIC DNA]</scope>
    <source>
        <strain evidence="1">PRJEB14757</strain>
    </source>
</reference>
<dbReference type="InterPro" id="IPR015424">
    <property type="entry name" value="PyrdxlP-dep_Trfase"/>
</dbReference>
<dbReference type="InterPro" id="IPR000653">
    <property type="entry name" value="DegT/StrS_aminotransferase"/>
</dbReference>
<name>A0A1W1HEH6_9BACT</name>
<dbReference type="InterPro" id="IPR015422">
    <property type="entry name" value="PyrdxlP-dep_Trfase_small"/>
</dbReference>
<sequence length="97" mass="11239">MKIPIEADGEYDVYYTYTLKVENRDGLRAFLMDRGIETKIHHPILMPEQPAYRSSAKGEWQFASEKVKQVISIPASEVLSDSDVQYIAHNIIDFYKK</sequence>
<accession>A0A1W1HEH6</accession>
<dbReference type="Pfam" id="PF01041">
    <property type="entry name" value="DegT_DnrJ_EryC1"/>
    <property type="match status" value="1"/>
</dbReference>
<evidence type="ECO:0000313" key="2">
    <source>
        <dbReference type="Proteomes" id="UP000191931"/>
    </source>
</evidence>
<dbReference type="STRING" id="1246637.MTBBW1_2520005"/>
<evidence type="ECO:0000313" key="1">
    <source>
        <dbReference type="EMBL" id="SLM30904.1"/>
    </source>
</evidence>
<dbReference type="Proteomes" id="UP000191931">
    <property type="component" value="Unassembled WGS sequence"/>
</dbReference>
<protein>
    <submittedName>
        <fullName evidence="1">Uncharacterized protein</fullName>
    </submittedName>
</protein>
<keyword evidence="2" id="KW-1185">Reference proteome</keyword>
<dbReference type="SUPFAM" id="SSF53383">
    <property type="entry name" value="PLP-dependent transferases"/>
    <property type="match status" value="1"/>
</dbReference>